<dbReference type="SUPFAM" id="SSF52799">
    <property type="entry name" value="(Phosphotyrosine protein) phosphatases II"/>
    <property type="match status" value="1"/>
</dbReference>
<dbReference type="Pfam" id="PF14566">
    <property type="entry name" value="PTPlike_phytase"/>
    <property type="match status" value="1"/>
</dbReference>
<dbReference type="PANTHER" id="PTHR23339">
    <property type="entry name" value="TYROSINE SPECIFIC PROTEIN PHOSPHATASE AND DUAL SPECIFICITY PROTEIN PHOSPHATASE"/>
    <property type="match status" value="1"/>
</dbReference>
<evidence type="ECO:0000313" key="2">
    <source>
        <dbReference type="EMBL" id="NEZ47647.1"/>
    </source>
</evidence>
<dbReference type="PROSITE" id="PS50056">
    <property type="entry name" value="TYR_PHOSPHATASE_2"/>
    <property type="match status" value="1"/>
</dbReference>
<protein>
    <submittedName>
        <fullName evidence="2">Phytase</fullName>
    </submittedName>
</protein>
<sequence length="309" mass="35999">MNIKVRRYVSSILILFLAICSIFILKNKTVNAQDKYVNLVLDSLRYDELPDNFRSSSNLTNIKGNKSLNINGLESLNISGSEQFSKYNLSIIKKNINTSLPITVIDLRQESHGFINGFPVSWQNKKNNANMGLTKEQVLLDEANKLNNIRLNTPFTFYNCPDKTIIPKEVQNEEKLVKSNSLSYVRIPVTDGKIPTDDMVDYFVNLINNQSEKQWLHFHCKRGIGRTSTFMIMYDMMKNYNKATADEIIKRQLALSNLKEDDIKSFYRSKKRMTFLQQFYIYCKESGNNFNIKWSEWKKTHSNVSFYLN</sequence>
<dbReference type="RefSeq" id="WP_163249583.1">
    <property type="nucleotide sequence ID" value="NZ_SXDP01000010.1"/>
</dbReference>
<dbReference type="AlphaFoldDB" id="A0A6M0RCW3"/>
<dbReference type="EMBL" id="SXDP01000010">
    <property type="protein sequence ID" value="NEZ47647.1"/>
    <property type="molecule type" value="Genomic_DNA"/>
</dbReference>
<name>A0A6M0RCW3_9CLOT</name>
<dbReference type="InterPro" id="IPR000387">
    <property type="entry name" value="Tyr_Pase_dom"/>
</dbReference>
<dbReference type="Gene3D" id="3.90.190.10">
    <property type="entry name" value="Protein tyrosine phosphatase superfamily"/>
    <property type="match status" value="1"/>
</dbReference>
<dbReference type="InterPro" id="IPR029021">
    <property type="entry name" value="Prot-tyrosine_phosphatase-like"/>
</dbReference>
<dbReference type="Proteomes" id="UP000473885">
    <property type="component" value="Unassembled WGS sequence"/>
</dbReference>
<reference evidence="2 3" key="1">
    <citation type="submission" date="2019-04" db="EMBL/GenBank/DDBJ databases">
        <title>Genome sequencing of Clostridium botulinum Groups I-IV and Clostridium butyricum.</title>
        <authorList>
            <person name="Brunt J."/>
            <person name="Van Vliet A.H.M."/>
            <person name="Stringer S.C."/>
            <person name="Carter A.T."/>
            <person name="Peck M.W."/>
        </authorList>
    </citation>
    <scope>NUCLEOTIDE SEQUENCE [LARGE SCALE GENOMIC DNA]</scope>
    <source>
        <strain evidence="2 3">IFR 18/094</strain>
    </source>
</reference>
<evidence type="ECO:0000313" key="3">
    <source>
        <dbReference type="Proteomes" id="UP000473885"/>
    </source>
</evidence>
<organism evidence="2 3">
    <name type="scientific">Clostridium niameyense</name>
    <dbReference type="NCBI Taxonomy" id="1622073"/>
    <lineage>
        <taxon>Bacteria</taxon>
        <taxon>Bacillati</taxon>
        <taxon>Bacillota</taxon>
        <taxon>Clostridia</taxon>
        <taxon>Eubacteriales</taxon>
        <taxon>Clostridiaceae</taxon>
        <taxon>Clostridium</taxon>
    </lineage>
</organism>
<accession>A0A6M0RCW3</accession>
<proteinExistence type="predicted"/>
<comment type="caution">
    <text evidence="2">The sequence shown here is derived from an EMBL/GenBank/DDBJ whole genome shotgun (WGS) entry which is preliminary data.</text>
</comment>
<dbReference type="SMART" id="SM01301">
    <property type="entry name" value="PTPlike_phytase"/>
    <property type="match status" value="1"/>
</dbReference>
<gene>
    <name evidence="2" type="ORF">FDF74_10650</name>
</gene>
<keyword evidence="3" id="KW-1185">Reference proteome</keyword>
<dbReference type="Gene3D" id="3.30.70.1690">
    <property type="match status" value="1"/>
</dbReference>
<dbReference type="PROSITE" id="PS00383">
    <property type="entry name" value="TYR_PHOSPHATASE_1"/>
    <property type="match status" value="1"/>
</dbReference>
<feature type="domain" description="Tyrosine specific protein phosphatases" evidence="1">
    <location>
        <begin position="201"/>
        <end position="252"/>
    </location>
</feature>
<evidence type="ECO:0000259" key="1">
    <source>
        <dbReference type="PROSITE" id="PS50056"/>
    </source>
</evidence>
<dbReference type="InterPro" id="IPR050561">
    <property type="entry name" value="PTP"/>
</dbReference>
<dbReference type="InterPro" id="IPR016130">
    <property type="entry name" value="Tyr_Pase_AS"/>
</dbReference>